<accession>A0A1G6SHB7</accession>
<feature type="region of interest" description="Disordered" evidence="1">
    <location>
        <begin position="32"/>
        <end position="62"/>
    </location>
</feature>
<dbReference type="Proteomes" id="UP000198949">
    <property type="component" value="Unassembled WGS sequence"/>
</dbReference>
<proteinExistence type="predicted"/>
<keyword evidence="3" id="KW-1185">Reference proteome</keyword>
<dbReference type="OrthoDB" id="3541280at2"/>
<evidence type="ECO:0000313" key="3">
    <source>
        <dbReference type="Proteomes" id="UP000198949"/>
    </source>
</evidence>
<protein>
    <submittedName>
        <fullName evidence="2">Uncharacterized short protein YbdD, DUF466 family</fullName>
    </submittedName>
</protein>
<dbReference type="STRING" id="58114.SAMN05216270_10298"/>
<dbReference type="InterPro" id="IPR007423">
    <property type="entry name" value="Sel_put"/>
</dbReference>
<dbReference type="AlphaFoldDB" id="A0A1G6SHB7"/>
<dbReference type="RefSeq" id="WP_091028970.1">
    <property type="nucleotide sequence ID" value="NZ_FNAD01000002.1"/>
</dbReference>
<reference evidence="3" key="1">
    <citation type="submission" date="2016-10" db="EMBL/GenBank/DDBJ databases">
        <authorList>
            <person name="Varghese N."/>
            <person name="Submissions S."/>
        </authorList>
    </citation>
    <scope>NUCLEOTIDE SEQUENCE [LARGE SCALE GENOMIC DNA]</scope>
    <source>
        <strain evidence="3">CGMCC 4.3516</strain>
    </source>
</reference>
<evidence type="ECO:0000256" key="1">
    <source>
        <dbReference type="SAM" id="MobiDB-lite"/>
    </source>
</evidence>
<gene>
    <name evidence="2" type="ORF">SAMN05216270_10298</name>
</gene>
<organism evidence="2 3">
    <name type="scientific">Glycomyces harbinensis</name>
    <dbReference type="NCBI Taxonomy" id="58114"/>
    <lineage>
        <taxon>Bacteria</taxon>
        <taxon>Bacillati</taxon>
        <taxon>Actinomycetota</taxon>
        <taxon>Actinomycetes</taxon>
        <taxon>Glycomycetales</taxon>
        <taxon>Glycomycetaceae</taxon>
        <taxon>Glycomyces</taxon>
    </lineage>
</organism>
<name>A0A1G6SHB7_9ACTN</name>
<dbReference type="EMBL" id="FNAD01000002">
    <property type="protein sequence ID" value="SDD16183.1"/>
    <property type="molecule type" value="Genomic_DNA"/>
</dbReference>
<sequence>MTPRRLYGLVRWYLRELTGESAYDRYLDRHRLAHPGAPPLPRRDFERRRTDRGDENPGARCC</sequence>
<evidence type="ECO:0000313" key="2">
    <source>
        <dbReference type="EMBL" id="SDD16183.1"/>
    </source>
</evidence>
<dbReference type="Pfam" id="PF04328">
    <property type="entry name" value="Sel_put"/>
    <property type="match status" value="1"/>
</dbReference>
<feature type="compositionally biased region" description="Basic and acidic residues" evidence="1">
    <location>
        <begin position="41"/>
        <end position="62"/>
    </location>
</feature>